<name>A0A0K9NIP5_ZOSMR</name>
<comment type="subcellular location">
    <subcellularLocation>
        <location evidence="1">Endosome</location>
    </subcellularLocation>
</comment>
<keyword evidence="11" id="KW-1185">Reference proteome</keyword>
<dbReference type="PROSITE" id="PS51312">
    <property type="entry name" value="SB"/>
    <property type="match status" value="1"/>
</dbReference>
<evidence type="ECO:0000256" key="7">
    <source>
        <dbReference type="PROSITE-ProRule" id="PRU00644"/>
    </source>
</evidence>
<dbReference type="SUPFAM" id="SSF140111">
    <property type="entry name" value="Endosomal sorting complex assembly domain"/>
    <property type="match status" value="1"/>
</dbReference>
<protein>
    <recommendedName>
        <fullName evidence="12">UEV domain-containing protein</fullName>
    </recommendedName>
</protein>
<keyword evidence="3 7" id="KW-0813">Transport</keyword>
<evidence type="ECO:0000256" key="3">
    <source>
        <dbReference type="ARBA" id="ARBA00022448"/>
    </source>
</evidence>
<dbReference type="OrthoDB" id="306304at2759"/>
<proteinExistence type="inferred from homology"/>
<dbReference type="InterPro" id="IPR052070">
    <property type="entry name" value="ESCRT-I_UEV_domain"/>
</dbReference>
<dbReference type="Pfam" id="PF09454">
    <property type="entry name" value="Vps23_core"/>
    <property type="match status" value="1"/>
</dbReference>
<dbReference type="InterPro" id="IPR037202">
    <property type="entry name" value="ESCRT_assembly_dom"/>
</dbReference>
<accession>A0A0K9NIP5</accession>
<feature type="domain" description="UEV" evidence="9">
    <location>
        <begin position="16"/>
        <end position="177"/>
    </location>
</feature>
<gene>
    <name evidence="10" type="ORF">ZOSMA_94G00270</name>
</gene>
<evidence type="ECO:0000256" key="4">
    <source>
        <dbReference type="ARBA" id="ARBA00022753"/>
    </source>
</evidence>
<dbReference type="PANTHER" id="PTHR23306">
    <property type="entry name" value="TUMOR SUSCEPTIBILITY GENE 101 PROTEIN-RELATED"/>
    <property type="match status" value="1"/>
</dbReference>
<comment type="similarity">
    <text evidence="2">Belongs to the ubiquitin-conjugating enzyme family. UEV subfamily.</text>
</comment>
<dbReference type="InterPro" id="IPR016135">
    <property type="entry name" value="UBQ-conjugating_enzyme/RWD"/>
</dbReference>
<dbReference type="CDD" id="cd11685">
    <property type="entry name" value="UEV_TSG101-like"/>
    <property type="match status" value="1"/>
</dbReference>
<comment type="caution">
    <text evidence="10">The sequence shown here is derived from an EMBL/GenBank/DDBJ whole genome shotgun (WGS) entry which is preliminary data.</text>
</comment>
<keyword evidence="6" id="KW-0175">Coiled coil</keyword>
<evidence type="ECO:0000256" key="6">
    <source>
        <dbReference type="ARBA" id="ARBA00023054"/>
    </source>
</evidence>
<evidence type="ECO:0008006" key="12">
    <source>
        <dbReference type="Google" id="ProtNLM"/>
    </source>
</evidence>
<evidence type="ECO:0000256" key="2">
    <source>
        <dbReference type="ARBA" id="ARBA00009594"/>
    </source>
</evidence>
<keyword evidence="4" id="KW-0967">Endosome</keyword>
<dbReference type="Gene3D" id="3.10.110.10">
    <property type="entry name" value="Ubiquitin Conjugating Enzyme"/>
    <property type="match status" value="1"/>
</dbReference>
<keyword evidence="5 7" id="KW-0653">Protein transport</keyword>
<organism evidence="10 11">
    <name type="scientific">Zostera marina</name>
    <name type="common">Eelgrass</name>
    <dbReference type="NCBI Taxonomy" id="29655"/>
    <lineage>
        <taxon>Eukaryota</taxon>
        <taxon>Viridiplantae</taxon>
        <taxon>Streptophyta</taxon>
        <taxon>Embryophyta</taxon>
        <taxon>Tracheophyta</taxon>
        <taxon>Spermatophyta</taxon>
        <taxon>Magnoliopsida</taxon>
        <taxon>Liliopsida</taxon>
        <taxon>Zosteraceae</taxon>
        <taxon>Zostera</taxon>
    </lineage>
</organism>
<dbReference type="EMBL" id="LFYR01002171">
    <property type="protein sequence ID" value="KMZ56503.1"/>
    <property type="molecule type" value="Genomic_DNA"/>
</dbReference>
<dbReference type="GO" id="GO:0015031">
    <property type="term" value="P:protein transport"/>
    <property type="evidence" value="ECO:0007669"/>
    <property type="project" value="UniProtKB-UniRule"/>
</dbReference>
<dbReference type="PANTHER" id="PTHR23306:SF21">
    <property type="entry name" value="UBIQUITIN-CONJUGATING ENZYME_RWD-LIKE PROTEIN"/>
    <property type="match status" value="1"/>
</dbReference>
<dbReference type="STRING" id="29655.A0A0K9NIP5"/>
<sequence length="357" mass="40351">MSTKVTARRFIDIALCKPTGPLSHSYTNSRVKCFIKDESLSLLSEFPALKLSIAPFSYDHGVTFDSVQAIVDGNIVSSKASLNLITATGALNLLSGPIYISIWFHPASPIVCPIVYLFAPSGNPIIHPYVDANTGVTTTPYTLMWDHERRRRSSTLVGLVRNLINIFKYWPPFHGQFQPSLMIDVKVSSSPTKREAIDRLAMHLAYDVEEFNKRFRGTMGNDMAVQNTFKNRAMVSSNLMSQLTDEMISLNSQVERVTEESEKVADWIERHKMPELKEGSPEEAFVIDDEMSMVLIENKAIDDAIDDTMRKMEEAVGEKKVELDVYLKQVRIMARKQFDHRSVVMEINGEPRLLLTS</sequence>
<evidence type="ECO:0000256" key="5">
    <source>
        <dbReference type="ARBA" id="ARBA00022927"/>
    </source>
</evidence>
<dbReference type="AlphaFoldDB" id="A0A0K9NIP5"/>
<evidence type="ECO:0000256" key="1">
    <source>
        <dbReference type="ARBA" id="ARBA00004177"/>
    </source>
</evidence>
<evidence type="ECO:0000313" key="11">
    <source>
        <dbReference type="Proteomes" id="UP000036987"/>
    </source>
</evidence>
<dbReference type="InterPro" id="IPR008883">
    <property type="entry name" value="UEV_N"/>
</dbReference>
<dbReference type="PROSITE" id="PS51322">
    <property type="entry name" value="UEV"/>
    <property type="match status" value="1"/>
</dbReference>
<dbReference type="Gene3D" id="6.10.140.820">
    <property type="match status" value="1"/>
</dbReference>
<dbReference type="InterPro" id="IPR017916">
    <property type="entry name" value="SB_dom"/>
</dbReference>
<evidence type="ECO:0000259" key="8">
    <source>
        <dbReference type="PROSITE" id="PS51312"/>
    </source>
</evidence>
<dbReference type="GO" id="GO:0008333">
    <property type="term" value="P:endosome to lysosome transport"/>
    <property type="evidence" value="ECO:0000318"/>
    <property type="project" value="GO_Central"/>
</dbReference>
<evidence type="ECO:0000313" key="10">
    <source>
        <dbReference type="EMBL" id="KMZ56503.1"/>
    </source>
</evidence>
<dbReference type="GO" id="GO:0000813">
    <property type="term" value="C:ESCRT I complex"/>
    <property type="evidence" value="ECO:0000318"/>
    <property type="project" value="GO_Central"/>
</dbReference>
<dbReference type="Proteomes" id="UP000036987">
    <property type="component" value="Unassembled WGS sequence"/>
</dbReference>
<dbReference type="OMA" id="RIMARKQ"/>
<feature type="domain" description="SB" evidence="8">
    <location>
        <begin position="289"/>
        <end position="357"/>
    </location>
</feature>
<dbReference type="GO" id="GO:0043130">
    <property type="term" value="F:ubiquitin binding"/>
    <property type="evidence" value="ECO:0000318"/>
    <property type="project" value="GO_Central"/>
</dbReference>
<reference evidence="11" key="1">
    <citation type="journal article" date="2016" name="Nature">
        <title>The genome of the seagrass Zostera marina reveals angiosperm adaptation to the sea.</title>
        <authorList>
            <person name="Olsen J.L."/>
            <person name="Rouze P."/>
            <person name="Verhelst B."/>
            <person name="Lin Y.-C."/>
            <person name="Bayer T."/>
            <person name="Collen J."/>
            <person name="Dattolo E."/>
            <person name="De Paoli E."/>
            <person name="Dittami S."/>
            <person name="Maumus F."/>
            <person name="Michel G."/>
            <person name="Kersting A."/>
            <person name="Lauritano C."/>
            <person name="Lohaus R."/>
            <person name="Toepel M."/>
            <person name="Tonon T."/>
            <person name="Vanneste K."/>
            <person name="Amirebrahimi M."/>
            <person name="Brakel J."/>
            <person name="Bostroem C."/>
            <person name="Chovatia M."/>
            <person name="Grimwood J."/>
            <person name="Jenkins J.W."/>
            <person name="Jueterbock A."/>
            <person name="Mraz A."/>
            <person name="Stam W.T."/>
            <person name="Tice H."/>
            <person name="Bornberg-Bauer E."/>
            <person name="Green P.J."/>
            <person name="Pearson G.A."/>
            <person name="Procaccini G."/>
            <person name="Duarte C.M."/>
            <person name="Schmutz J."/>
            <person name="Reusch T.B.H."/>
            <person name="Van de Peer Y."/>
        </authorList>
    </citation>
    <scope>NUCLEOTIDE SEQUENCE [LARGE SCALE GENOMIC DNA]</scope>
    <source>
        <strain evidence="11">cv. Finnish</strain>
    </source>
</reference>
<evidence type="ECO:0000259" key="9">
    <source>
        <dbReference type="PROSITE" id="PS51322"/>
    </source>
</evidence>